<keyword evidence="7 14" id="KW-0418">Kinase</keyword>
<evidence type="ECO:0000256" key="4">
    <source>
        <dbReference type="ARBA" id="ARBA00022679"/>
    </source>
</evidence>
<evidence type="ECO:0000256" key="3">
    <source>
        <dbReference type="ARBA" id="ARBA00022527"/>
    </source>
</evidence>
<comment type="catalytic activity">
    <reaction evidence="11">
        <text>L-seryl-[protein] + ATP = O-phospho-L-seryl-[protein] + ADP + H(+)</text>
        <dbReference type="Rhea" id="RHEA:17989"/>
        <dbReference type="Rhea" id="RHEA-COMP:9863"/>
        <dbReference type="Rhea" id="RHEA-COMP:11604"/>
        <dbReference type="ChEBI" id="CHEBI:15378"/>
        <dbReference type="ChEBI" id="CHEBI:29999"/>
        <dbReference type="ChEBI" id="CHEBI:30616"/>
        <dbReference type="ChEBI" id="CHEBI:83421"/>
        <dbReference type="ChEBI" id="CHEBI:456216"/>
        <dbReference type="EC" id="2.7.11.1"/>
    </reaction>
</comment>
<evidence type="ECO:0000256" key="9">
    <source>
        <dbReference type="ARBA" id="ARBA00022842"/>
    </source>
</evidence>
<keyword evidence="4" id="KW-0808">Transferase</keyword>
<evidence type="ECO:0000256" key="1">
    <source>
        <dbReference type="ARBA" id="ARBA00009196"/>
    </source>
</evidence>
<dbReference type="InterPro" id="IPR018934">
    <property type="entry name" value="RIO_dom"/>
</dbReference>
<comment type="caution">
    <text evidence="14">The sequence shown here is derived from an EMBL/GenBank/DDBJ whole genome shotgun (WGS) entry which is preliminary data.</text>
</comment>
<evidence type="ECO:0000256" key="5">
    <source>
        <dbReference type="ARBA" id="ARBA00022723"/>
    </source>
</evidence>
<dbReference type="SMART" id="SM00090">
    <property type="entry name" value="RIO"/>
    <property type="match status" value="1"/>
</dbReference>
<reference evidence="14 15" key="1">
    <citation type="submission" date="2021-01" db="EMBL/GenBank/DDBJ databases">
        <title>Whole genome shotgun sequence of Plantactinospora endophytica NBRC 110450.</title>
        <authorList>
            <person name="Komaki H."/>
            <person name="Tamura T."/>
        </authorList>
    </citation>
    <scope>NUCLEOTIDE SEQUENCE [LARGE SCALE GENOMIC DNA]</scope>
    <source>
        <strain evidence="14 15">NBRC 110450</strain>
    </source>
</reference>
<dbReference type="InterPro" id="IPR011009">
    <property type="entry name" value="Kinase-like_dom_sf"/>
</dbReference>
<gene>
    <name evidence="14" type="ORF">Pen02_78840</name>
</gene>
<dbReference type="GO" id="GO:0016301">
    <property type="term" value="F:kinase activity"/>
    <property type="evidence" value="ECO:0007669"/>
    <property type="project" value="UniProtKB-KW"/>
</dbReference>
<feature type="compositionally biased region" description="Basic and acidic residues" evidence="12">
    <location>
        <begin position="21"/>
        <end position="30"/>
    </location>
</feature>
<evidence type="ECO:0000256" key="8">
    <source>
        <dbReference type="ARBA" id="ARBA00022840"/>
    </source>
</evidence>
<evidence type="ECO:0000256" key="10">
    <source>
        <dbReference type="ARBA" id="ARBA00047899"/>
    </source>
</evidence>
<dbReference type="Gene3D" id="1.10.510.10">
    <property type="entry name" value="Transferase(Phosphotransferase) domain 1"/>
    <property type="match status" value="1"/>
</dbReference>
<evidence type="ECO:0000313" key="15">
    <source>
        <dbReference type="Proteomes" id="UP000646749"/>
    </source>
</evidence>
<evidence type="ECO:0000256" key="2">
    <source>
        <dbReference type="ARBA" id="ARBA00012513"/>
    </source>
</evidence>
<dbReference type="InterPro" id="IPR000687">
    <property type="entry name" value="RIO_kinase"/>
</dbReference>
<comment type="similarity">
    <text evidence="1">Belongs to the protein kinase superfamily. RIO-type Ser/Thr kinase family.</text>
</comment>
<evidence type="ECO:0000256" key="7">
    <source>
        <dbReference type="ARBA" id="ARBA00022777"/>
    </source>
</evidence>
<keyword evidence="8" id="KW-0067">ATP-binding</keyword>
<keyword evidence="15" id="KW-1185">Reference proteome</keyword>
<dbReference type="EC" id="2.7.11.1" evidence="2"/>
<dbReference type="Gene3D" id="3.30.200.20">
    <property type="entry name" value="Phosphorylase Kinase, domain 1"/>
    <property type="match status" value="1"/>
</dbReference>
<accession>A0ABQ4EDZ2</accession>
<evidence type="ECO:0000313" key="14">
    <source>
        <dbReference type="EMBL" id="GIG92948.1"/>
    </source>
</evidence>
<protein>
    <recommendedName>
        <fullName evidence="2">non-specific serine/threonine protein kinase</fullName>
        <ecNumber evidence="2">2.7.11.1</ecNumber>
    </recommendedName>
</protein>
<organism evidence="14 15">
    <name type="scientific">Plantactinospora endophytica</name>
    <dbReference type="NCBI Taxonomy" id="673535"/>
    <lineage>
        <taxon>Bacteria</taxon>
        <taxon>Bacillati</taxon>
        <taxon>Actinomycetota</taxon>
        <taxon>Actinomycetes</taxon>
        <taxon>Micromonosporales</taxon>
        <taxon>Micromonosporaceae</taxon>
        <taxon>Plantactinospora</taxon>
    </lineage>
</organism>
<dbReference type="SUPFAM" id="SSF56112">
    <property type="entry name" value="Protein kinase-like (PK-like)"/>
    <property type="match status" value="1"/>
</dbReference>
<comment type="catalytic activity">
    <reaction evidence="10">
        <text>L-threonyl-[protein] + ATP = O-phospho-L-threonyl-[protein] + ADP + H(+)</text>
        <dbReference type="Rhea" id="RHEA:46608"/>
        <dbReference type="Rhea" id="RHEA-COMP:11060"/>
        <dbReference type="Rhea" id="RHEA-COMP:11605"/>
        <dbReference type="ChEBI" id="CHEBI:15378"/>
        <dbReference type="ChEBI" id="CHEBI:30013"/>
        <dbReference type="ChEBI" id="CHEBI:30616"/>
        <dbReference type="ChEBI" id="CHEBI:61977"/>
        <dbReference type="ChEBI" id="CHEBI:456216"/>
        <dbReference type="EC" id="2.7.11.1"/>
    </reaction>
</comment>
<keyword evidence="3" id="KW-0723">Serine/threonine-protein kinase</keyword>
<evidence type="ECO:0000256" key="6">
    <source>
        <dbReference type="ARBA" id="ARBA00022741"/>
    </source>
</evidence>
<dbReference type="RefSeq" id="WP_372445760.1">
    <property type="nucleotide sequence ID" value="NZ_BONW01000049.1"/>
</dbReference>
<keyword evidence="5" id="KW-0479">Metal-binding</keyword>
<evidence type="ECO:0000256" key="11">
    <source>
        <dbReference type="ARBA" id="ARBA00048679"/>
    </source>
</evidence>
<keyword evidence="9" id="KW-0460">Magnesium</keyword>
<sequence>MPRDFDDISGSARSRGGRATRRFDDDEPRFLKRARHAGPTAFDTNADTDLPETGDRWSTWDQAVRGPEPYPDWLVTELAATDTELGVLKTGKEADVHLVRRAVPDGDRSCLLAAKRYRDPEHRLFHRDAGYLEGRRVRRSRENRAMEGRTAFGRQMIAGQWAAAEFAALTRLWQVGRELGSIAVPYPVQLIGTELMLEFVADPADEGRAAPRLAQLRPDPVLLRRLWDQLVDALVVLARTGLAHGDLSPYNLLVQGERLVLIDLPQVVDVVANPTGREFLARDVRVVAGWFAARGLAGDLVDPAALTGQLLREAGLR</sequence>
<dbReference type="Proteomes" id="UP000646749">
    <property type="component" value="Unassembled WGS sequence"/>
</dbReference>
<dbReference type="PANTHER" id="PTHR45723">
    <property type="entry name" value="SERINE/THREONINE-PROTEIN KINASE RIO1"/>
    <property type="match status" value="1"/>
</dbReference>
<dbReference type="InterPro" id="IPR051272">
    <property type="entry name" value="RIO-type_Ser/Thr_kinase"/>
</dbReference>
<evidence type="ECO:0000256" key="12">
    <source>
        <dbReference type="SAM" id="MobiDB-lite"/>
    </source>
</evidence>
<evidence type="ECO:0000259" key="13">
    <source>
        <dbReference type="SMART" id="SM00090"/>
    </source>
</evidence>
<dbReference type="EMBL" id="BONW01000049">
    <property type="protein sequence ID" value="GIG92948.1"/>
    <property type="molecule type" value="Genomic_DNA"/>
</dbReference>
<feature type="region of interest" description="Disordered" evidence="12">
    <location>
        <begin position="1"/>
        <end position="55"/>
    </location>
</feature>
<proteinExistence type="inferred from homology"/>
<keyword evidence="6" id="KW-0547">Nucleotide-binding</keyword>
<feature type="domain" description="RIO kinase" evidence="13">
    <location>
        <begin position="53"/>
        <end position="308"/>
    </location>
</feature>
<name>A0ABQ4EDZ2_9ACTN</name>
<dbReference type="Pfam" id="PF01163">
    <property type="entry name" value="RIO1"/>
    <property type="match status" value="1"/>
</dbReference>